<sequence length="145" mass="15883">MTHRLVSIFLLSAAVPSVQAQPLYPVVAKADQKARDADRRLILQTELAAEREALANAKSRSNAVGPNEQASAVHRHEENIKALERELEGSAAQSGTEAIPHPVVKALRPAARTADASRVPQFWDPYNRATDFNASLINQRSESHE</sequence>
<name>A0ACC7MJU5_9BURK</name>
<dbReference type="EMBL" id="JASNRB020000036">
    <property type="protein sequence ID" value="MFJ1472182.1"/>
    <property type="molecule type" value="Genomic_DNA"/>
</dbReference>
<keyword evidence="2" id="KW-1185">Reference proteome</keyword>
<comment type="caution">
    <text evidence="1">The sequence shown here is derived from an EMBL/GenBank/DDBJ whole genome shotgun (WGS) entry which is preliminary data.</text>
</comment>
<evidence type="ECO:0000313" key="2">
    <source>
        <dbReference type="Proteomes" id="UP001168096"/>
    </source>
</evidence>
<proteinExistence type="predicted"/>
<reference evidence="1" key="1">
    <citation type="submission" date="2024-11" db="EMBL/GenBank/DDBJ databases">
        <title>Description of Massilia orientalis sp. nov., isolated from rhizosphere soil of Ageratina adenophora.</title>
        <authorList>
            <person name="Wang Y."/>
        </authorList>
    </citation>
    <scope>NUCLEOTIDE SEQUENCE</scope>
    <source>
        <strain evidence="1">YIM B02787</strain>
    </source>
</reference>
<evidence type="ECO:0000313" key="1">
    <source>
        <dbReference type="EMBL" id="MFJ1472182.1"/>
    </source>
</evidence>
<organism evidence="1 2">
    <name type="scientific">Massilia orientalis</name>
    <dbReference type="NCBI Taxonomy" id="3050128"/>
    <lineage>
        <taxon>Bacteria</taxon>
        <taxon>Pseudomonadati</taxon>
        <taxon>Pseudomonadota</taxon>
        <taxon>Betaproteobacteria</taxon>
        <taxon>Burkholderiales</taxon>
        <taxon>Oxalobacteraceae</taxon>
        <taxon>Telluria group</taxon>
        <taxon>Massilia</taxon>
    </lineage>
</organism>
<dbReference type="Proteomes" id="UP001168096">
    <property type="component" value="Unassembled WGS sequence"/>
</dbReference>
<protein>
    <submittedName>
        <fullName evidence="1">Uncharacterized protein</fullName>
    </submittedName>
</protein>
<gene>
    <name evidence="1" type="ORF">QPK29_031090</name>
</gene>
<accession>A0ACC7MJU5</accession>